<protein>
    <submittedName>
        <fullName evidence="1">Lipopolysaccharide export system protein LptC</fullName>
    </submittedName>
</protein>
<evidence type="ECO:0000313" key="2">
    <source>
        <dbReference type="Proteomes" id="UP000553706"/>
    </source>
</evidence>
<dbReference type="RefSeq" id="WP_183265375.1">
    <property type="nucleotide sequence ID" value="NZ_JACHFJ010000002.1"/>
</dbReference>
<proteinExistence type="predicted"/>
<dbReference type="InterPro" id="IPR010664">
    <property type="entry name" value="LipoPS_assembly_LptC-rel"/>
</dbReference>
<dbReference type="GO" id="GO:0015221">
    <property type="term" value="F:lipopolysaccharide transmembrane transporter activity"/>
    <property type="evidence" value="ECO:0007669"/>
    <property type="project" value="InterPro"/>
</dbReference>
<dbReference type="AlphaFoldDB" id="A0A840VLA6"/>
<dbReference type="GO" id="GO:0005886">
    <property type="term" value="C:plasma membrane"/>
    <property type="evidence" value="ECO:0007669"/>
    <property type="project" value="InterPro"/>
</dbReference>
<gene>
    <name evidence="1" type="ORF">HNP71_000599</name>
</gene>
<name>A0A840VLA6_9PROT</name>
<dbReference type="InterPro" id="IPR026265">
    <property type="entry name" value="LptC"/>
</dbReference>
<dbReference type="NCBIfam" id="TIGR04409">
    <property type="entry name" value="LptC_YrbK"/>
    <property type="match status" value="1"/>
</dbReference>
<sequence length="217" mass="22815">MSPPSRQNLIENIRRRDAENPAKLTRHHSRVSLLKKLLPAAAALLLVALALAPYWRSGPDADRVSYHVQANGGSTPASRLLGAKYHGTDQNGQPFTVTADTAVEQDGDNVALTNPAGDITLKSGAWLMLKADTGLYQQQADTLALSGNVTLYRNDGTTMTAPHAVIDLRAGSASSSDPVQVQGPFGTLNAANGFSLTGNGAQVTFIGPATLTLMQAQ</sequence>
<dbReference type="Gene3D" id="2.60.450.10">
    <property type="entry name" value="Lipopolysaccharide (LPS) transport protein A like domain"/>
    <property type="match status" value="1"/>
</dbReference>
<organism evidence="1 2">
    <name type="scientific">Acidocella aromatica</name>
    <dbReference type="NCBI Taxonomy" id="1303579"/>
    <lineage>
        <taxon>Bacteria</taxon>
        <taxon>Pseudomonadati</taxon>
        <taxon>Pseudomonadota</taxon>
        <taxon>Alphaproteobacteria</taxon>
        <taxon>Acetobacterales</taxon>
        <taxon>Acidocellaceae</taxon>
        <taxon>Acidocella</taxon>
    </lineage>
</organism>
<dbReference type="EMBL" id="JACHFJ010000002">
    <property type="protein sequence ID" value="MBB5372361.1"/>
    <property type="molecule type" value="Genomic_DNA"/>
</dbReference>
<accession>A0A840VLA6</accession>
<comment type="caution">
    <text evidence="1">The sequence shown here is derived from an EMBL/GenBank/DDBJ whole genome shotgun (WGS) entry which is preliminary data.</text>
</comment>
<dbReference type="Proteomes" id="UP000553706">
    <property type="component" value="Unassembled WGS sequence"/>
</dbReference>
<evidence type="ECO:0000313" key="1">
    <source>
        <dbReference type="EMBL" id="MBB5372361.1"/>
    </source>
</evidence>
<dbReference type="Pfam" id="PF06835">
    <property type="entry name" value="LptC"/>
    <property type="match status" value="1"/>
</dbReference>
<keyword evidence="2" id="KW-1185">Reference proteome</keyword>
<reference evidence="1 2" key="1">
    <citation type="submission" date="2020-08" db="EMBL/GenBank/DDBJ databases">
        <title>Genomic Encyclopedia of Type Strains, Phase IV (KMG-IV): sequencing the most valuable type-strain genomes for metagenomic binning, comparative biology and taxonomic classification.</title>
        <authorList>
            <person name="Goeker M."/>
        </authorList>
    </citation>
    <scope>NUCLEOTIDE SEQUENCE [LARGE SCALE GENOMIC DNA]</scope>
    <source>
        <strain evidence="1 2">DSM 27026</strain>
    </source>
</reference>